<feature type="compositionally biased region" description="Basic residues" evidence="1">
    <location>
        <begin position="423"/>
        <end position="432"/>
    </location>
</feature>
<keyword evidence="3" id="KW-1185">Reference proteome</keyword>
<accession>A0A1A3N045</accession>
<evidence type="ECO:0000313" key="3">
    <source>
        <dbReference type="Proteomes" id="UP000093629"/>
    </source>
</evidence>
<feature type="compositionally biased region" description="Gly residues" evidence="1">
    <location>
        <begin position="286"/>
        <end position="295"/>
    </location>
</feature>
<organism evidence="2 3">
    <name type="scientific">Mycobacterium asiaticum</name>
    <dbReference type="NCBI Taxonomy" id="1790"/>
    <lineage>
        <taxon>Bacteria</taxon>
        <taxon>Bacillati</taxon>
        <taxon>Actinomycetota</taxon>
        <taxon>Actinomycetes</taxon>
        <taxon>Mycobacteriales</taxon>
        <taxon>Mycobacteriaceae</taxon>
        <taxon>Mycobacterium</taxon>
    </lineage>
</organism>
<dbReference type="InterPro" id="IPR036689">
    <property type="entry name" value="ESAT-6-like_sf"/>
</dbReference>
<dbReference type="OrthoDB" id="4727254at2"/>
<evidence type="ECO:0000313" key="2">
    <source>
        <dbReference type="EMBL" id="OBK15156.1"/>
    </source>
</evidence>
<dbReference type="EMBL" id="LZLQ01000088">
    <property type="protein sequence ID" value="OBK15156.1"/>
    <property type="molecule type" value="Genomic_DNA"/>
</dbReference>
<protein>
    <submittedName>
        <fullName evidence="2">Uncharacterized protein</fullName>
    </submittedName>
</protein>
<feature type="compositionally biased region" description="Low complexity" evidence="1">
    <location>
        <begin position="387"/>
        <end position="400"/>
    </location>
</feature>
<reference evidence="3" key="1">
    <citation type="submission" date="2016-06" db="EMBL/GenBank/DDBJ databases">
        <authorList>
            <person name="Sutton G."/>
            <person name="Brinkac L."/>
            <person name="Sanka R."/>
            <person name="Adams M."/>
            <person name="Lau E."/>
            <person name="Garcia-Basteiro A."/>
            <person name="Lopez-Varela E."/>
            <person name="Palencia S."/>
        </authorList>
    </citation>
    <scope>NUCLEOTIDE SEQUENCE [LARGE SCALE GENOMIC DNA]</scope>
    <source>
        <strain evidence="3">1245139.5</strain>
    </source>
</reference>
<comment type="caution">
    <text evidence="2">The sequence shown here is derived from an EMBL/GenBank/DDBJ whole genome shotgun (WGS) entry which is preliminary data.</text>
</comment>
<feature type="region of interest" description="Disordered" evidence="1">
    <location>
        <begin position="247"/>
        <end position="295"/>
    </location>
</feature>
<evidence type="ECO:0000256" key="1">
    <source>
        <dbReference type="SAM" id="MobiDB-lite"/>
    </source>
</evidence>
<feature type="compositionally biased region" description="Acidic residues" evidence="1">
    <location>
        <begin position="352"/>
        <end position="365"/>
    </location>
</feature>
<name>A0A1A3N045_MYCAS</name>
<proteinExistence type="predicted"/>
<feature type="region of interest" description="Disordered" evidence="1">
    <location>
        <begin position="344"/>
        <end position="432"/>
    </location>
</feature>
<dbReference type="SUPFAM" id="SSF140453">
    <property type="entry name" value="EsxAB dimer-like"/>
    <property type="match status" value="1"/>
</dbReference>
<dbReference type="RefSeq" id="WP_065159097.1">
    <property type="nucleotide sequence ID" value="NZ_LZLQ01000088.1"/>
</dbReference>
<dbReference type="AlphaFoldDB" id="A0A1A3N045"/>
<gene>
    <name evidence="2" type="ORF">A5636_06000</name>
</gene>
<sequence>MADRLDVAGRLAEGLPAVEHYETYARACHDRVPVRDLYGSEEGLDLHALDADCARLKAVGTVAMEALRVQRAQATRLAAAWTGPGADAAVAFLQAHCDSADAVVTALHAAAQQLESLRDSLWRLVDAKVATTVAIDDRTVTQRPAWLAAAAAASTGVGDQTTAREVVNQQIKPYVDNDIRQDWVTAMHSAKAAVNASYDSVVDRLVAVPRPHFEIPGDFGAAGPAVKTSIAPEAAAARPVPPLIPAGYSTGPTVTPPPSPASPLMRNPSPAELDSMATPGGPTGPPGGAAGLPGGAAGLSGGAAGLPGDASGMSGGGLGGSGDVGSGGGLSGLVSRIVETLGGLLDSAGDVPGDDPFDDDPDDEHDPNQPAEGEESNPREPDDAGHATKSTPLPAASTAPPGQPAPGQPGHHQSQTAPGTFLRHLRPAPRSR</sequence>
<feature type="compositionally biased region" description="Basic and acidic residues" evidence="1">
    <location>
        <begin position="376"/>
        <end position="386"/>
    </location>
</feature>
<dbReference type="Proteomes" id="UP000093629">
    <property type="component" value="Unassembled WGS sequence"/>
</dbReference>